<comment type="caution">
    <text evidence="8">The sequence shown here is derived from an EMBL/GenBank/DDBJ whole genome shotgun (WGS) entry which is preliminary data.</text>
</comment>
<dbReference type="EMBL" id="JBFOLJ010000002">
    <property type="protein sequence ID" value="KAL2552195.1"/>
    <property type="molecule type" value="Genomic_DNA"/>
</dbReference>
<evidence type="ECO:0000256" key="3">
    <source>
        <dbReference type="ARBA" id="ARBA00022540"/>
    </source>
</evidence>
<dbReference type="SUPFAM" id="SSF46785">
    <property type="entry name" value="Winged helix' DNA-binding domain"/>
    <property type="match status" value="1"/>
</dbReference>
<evidence type="ECO:0000313" key="8">
    <source>
        <dbReference type="EMBL" id="KAL2552232.1"/>
    </source>
</evidence>
<keyword evidence="9" id="KW-1185">Reference proteome</keyword>
<dbReference type="PANTHER" id="PTHR15350:SF2">
    <property type="entry name" value="EUKARYOTIC TRANSLATION INITIATION FACTOR 3 SUBUNIT M"/>
    <property type="match status" value="1"/>
</dbReference>
<accession>A0ABD1WRB2</accession>
<dbReference type="HAMAP" id="MF_03012">
    <property type="entry name" value="eIF3m"/>
    <property type="match status" value="1"/>
</dbReference>
<evidence type="ECO:0000313" key="9">
    <source>
        <dbReference type="Proteomes" id="UP001604277"/>
    </source>
</evidence>
<dbReference type="PROSITE" id="PS50250">
    <property type="entry name" value="PCI"/>
    <property type="match status" value="1"/>
</dbReference>
<dbReference type="GO" id="GO:0033290">
    <property type="term" value="C:eukaryotic 48S preinitiation complex"/>
    <property type="evidence" value="ECO:0007669"/>
    <property type="project" value="UniProtKB-UniRule"/>
</dbReference>
<evidence type="ECO:0000256" key="2">
    <source>
        <dbReference type="ARBA" id="ARBA00022490"/>
    </source>
</evidence>
<dbReference type="InterPro" id="IPR036390">
    <property type="entry name" value="WH_DNA-bd_sf"/>
</dbReference>
<comment type="function">
    <text evidence="5">Component of the eukaryotic translation initiation factor 3 (eIF-3) complex, which is involved in protein synthesis of a specialized repertoire of mRNAs and, together with other initiation factors, stimulates binding of mRNA and methionyl-tRNAi to the 40S ribosome. The eIF-3 complex specifically targets and initiates translation of a subset of mRNAs involved in cell proliferation.</text>
</comment>
<dbReference type="InterPro" id="IPR045237">
    <property type="entry name" value="COPS7/eIF3m"/>
</dbReference>
<keyword evidence="3 5" id="KW-0396">Initiation factor</keyword>
<dbReference type="InterPro" id="IPR027528">
    <property type="entry name" value="eIF3m"/>
</dbReference>
<comment type="similarity">
    <text evidence="5">Belongs to the eIF-3 subunit M family.</text>
</comment>
<sequence>MTTVVPTSEEDPTLSVVRFTAEMSWADAGPDVAEGQVSRLCVEAQECMLQKRWLDLASLMLTSADLIFSKASEKDLECVYTVICNLVTKPESLDQVHEMAELISTKVTQQPNDKPAFRLKILFNLYNLLESPYSQYSVYMKALNLAVNGKVTEHVVPSFKKMDNFLREWNLGVTDQRELFLTVANILKENKSSARDSFKYLVKYLVTFSGEDALTMNEAKEQAVRTIIEFVKASDMFQGDLLDLPAIAQLEKDAKYALVYQLLKIFLTQRLDAYMDFHAANSTLLQSYGLVHEDCIAKMRLMSLVDLGSNQSGQIPYPLIRDTLQIEDNEVELWVVKAITAKLIDCKIDQMNQVVVVSQIKERVFGQHQWQSLRTKLATWRDNIGNVISTIQANKITEDVPQAVQGLTPH</sequence>
<keyword evidence="2 5" id="KW-0963">Cytoplasm</keyword>
<gene>
    <name evidence="7" type="ORF">Fot_05814</name>
    <name evidence="8" type="ORF">Fot_05851</name>
</gene>
<comment type="similarity">
    <text evidence="1">Belongs to the CSN7/EIF3M family. CSN7 subfamily.</text>
</comment>
<dbReference type="Proteomes" id="UP001604277">
    <property type="component" value="Unassembled WGS sequence"/>
</dbReference>
<name>A0ABD1WRB2_9LAMI</name>
<evidence type="ECO:0000313" key="7">
    <source>
        <dbReference type="EMBL" id="KAL2552195.1"/>
    </source>
</evidence>
<evidence type="ECO:0000256" key="5">
    <source>
        <dbReference type="HAMAP-Rule" id="MF_03012"/>
    </source>
</evidence>
<proteinExistence type="inferred from homology"/>
<organism evidence="8 9">
    <name type="scientific">Forsythia ovata</name>
    <dbReference type="NCBI Taxonomy" id="205694"/>
    <lineage>
        <taxon>Eukaryota</taxon>
        <taxon>Viridiplantae</taxon>
        <taxon>Streptophyta</taxon>
        <taxon>Embryophyta</taxon>
        <taxon>Tracheophyta</taxon>
        <taxon>Spermatophyta</taxon>
        <taxon>Magnoliopsida</taxon>
        <taxon>eudicotyledons</taxon>
        <taxon>Gunneridae</taxon>
        <taxon>Pentapetalae</taxon>
        <taxon>asterids</taxon>
        <taxon>lamiids</taxon>
        <taxon>Lamiales</taxon>
        <taxon>Oleaceae</taxon>
        <taxon>Forsythieae</taxon>
        <taxon>Forsythia</taxon>
    </lineage>
</organism>
<dbReference type="GO" id="GO:0000502">
    <property type="term" value="C:proteasome complex"/>
    <property type="evidence" value="ECO:0007669"/>
    <property type="project" value="UniProtKB-KW"/>
</dbReference>
<dbReference type="SMART" id="SM00088">
    <property type="entry name" value="PINT"/>
    <property type="match status" value="1"/>
</dbReference>
<keyword evidence="8" id="KW-0647">Proteasome</keyword>
<feature type="domain" description="PCI" evidence="6">
    <location>
        <begin position="193"/>
        <end position="362"/>
    </location>
</feature>
<comment type="subunit">
    <text evidence="5">Component of the eukaryotic translation initiation factor 3 (eIF-3) complex.</text>
</comment>
<dbReference type="Pfam" id="PF18005">
    <property type="entry name" value="eIF3m_C_helix"/>
    <property type="match status" value="1"/>
</dbReference>
<dbReference type="GO" id="GO:0003743">
    <property type="term" value="F:translation initiation factor activity"/>
    <property type="evidence" value="ECO:0007669"/>
    <property type="project" value="UniProtKB-UniRule"/>
</dbReference>
<evidence type="ECO:0000256" key="1">
    <source>
        <dbReference type="ARBA" id="ARBA00008482"/>
    </source>
</evidence>
<evidence type="ECO:0000259" key="6">
    <source>
        <dbReference type="PROSITE" id="PS50250"/>
    </source>
</evidence>
<dbReference type="AlphaFoldDB" id="A0ABD1WRB2"/>
<dbReference type="GO" id="GO:0071541">
    <property type="term" value="C:eukaryotic translation initiation factor 3 complex, eIF3m"/>
    <property type="evidence" value="ECO:0007669"/>
    <property type="project" value="UniProtKB-UniRule"/>
</dbReference>
<reference evidence="9" key="2">
    <citation type="submission" date="2024-07" db="EMBL/GenBank/DDBJ databases">
        <title>Two chromosome-level genome assemblies of Korean endemic species Abeliophyllum distichum and Forsythia ovata (Oleaceae).</title>
        <authorList>
            <person name="Jang H."/>
        </authorList>
    </citation>
    <scope>NUCLEOTIDE SEQUENCE [LARGE SCALE GENOMIC DNA]</scope>
</reference>
<dbReference type="Pfam" id="PF01399">
    <property type="entry name" value="PCI"/>
    <property type="match status" value="1"/>
</dbReference>
<protein>
    <recommendedName>
        <fullName evidence="5">Eukaryotic translation initiation factor 3 subunit M</fullName>
        <shortName evidence="5">eIF3m</shortName>
    </recommendedName>
</protein>
<dbReference type="GO" id="GO:0016282">
    <property type="term" value="C:eukaryotic 43S preinitiation complex"/>
    <property type="evidence" value="ECO:0007669"/>
    <property type="project" value="UniProtKB-UniRule"/>
</dbReference>
<reference evidence="8" key="1">
    <citation type="submission" date="2024-07" db="EMBL/GenBank/DDBJ databases">
        <title>Two chromosome-level genome assemblies of Korean endemic species Abeliophyllum distichum and Forsythia ovata (Oleaceae).</title>
        <authorList>
            <person name="Mun J.H."/>
        </authorList>
    </citation>
    <scope>NUCLEOTIDE SEQUENCE</scope>
    <source>
        <strain evidence="8">KNKB202402200001</strain>
        <tissue evidence="8">Leaf</tissue>
    </source>
</reference>
<evidence type="ECO:0000256" key="4">
    <source>
        <dbReference type="ARBA" id="ARBA00022917"/>
    </source>
</evidence>
<keyword evidence="4 5" id="KW-0648">Protein biosynthesis</keyword>
<dbReference type="InterPro" id="IPR040750">
    <property type="entry name" value="eIF3m_C_helix"/>
</dbReference>
<dbReference type="InterPro" id="IPR000717">
    <property type="entry name" value="PCI_dom"/>
</dbReference>
<comment type="subcellular location">
    <subcellularLocation>
        <location evidence="5">Cytoplasm</location>
    </subcellularLocation>
</comment>
<dbReference type="PANTHER" id="PTHR15350">
    <property type="entry name" value="COP9 SIGNALOSOME COMPLEX SUBUNIT 7/DENDRITIC CELL PROTEIN GA17"/>
    <property type="match status" value="1"/>
</dbReference>
<dbReference type="GO" id="GO:0001732">
    <property type="term" value="P:formation of cytoplasmic translation initiation complex"/>
    <property type="evidence" value="ECO:0007669"/>
    <property type="project" value="UniProtKB-UniRule"/>
</dbReference>
<dbReference type="EMBL" id="JBFOLJ010000002">
    <property type="protein sequence ID" value="KAL2552232.1"/>
    <property type="molecule type" value="Genomic_DNA"/>
</dbReference>